<feature type="chain" id="PRO_5014995932" description="Cutinase" evidence="6">
    <location>
        <begin position="26"/>
        <end position="450"/>
    </location>
</feature>
<dbReference type="Gene3D" id="3.40.50.1820">
    <property type="entry name" value="alpha/beta hydrolase"/>
    <property type="match status" value="1"/>
</dbReference>
<feature type="compositionally biased region" description="Polar residues" evidence="5">
    <location>
        <begin position="371"/>
        <end position="381"/>
    </location>
</feature>
<dbReference type="GO" id="GO:0052689">
    <property type="term" value="F:carboxylic ester hydrolase activity"/>
    <property type="evidence" value="ECO:0007669"/>
    <property type="project" value="UniProtKB-KW"/>
</dbReference>
<comment type="similarity">
    <text evidence="1">Belongs to the cutinase family.</text>
</comment>
<dbReference type="AlphaFoldDB" id="A0A2N6T759"/>
<dbReference type="InterPro" id="IPR000675">
    <property type="entry name" value="Cutinase/axe"/>
</dbReference>
<dbReference type="Pfam" id="PF01083">
    <property type="entry name" value="Cutinase"/>
    <property type="match status" value="1"/>
</dbReference>
<dbReference type="InterPro" id="IPR029058">
    <property type="entry name" value="AB_hydrolase_fold"/>
</dbReference>
<feature type="region of interest" description="Disordered" evidence="5">
    <location>
        <begin position="348"/>
        <end position="381"/>
    </location>
</feature>
<keyword evidence="2" id="KW-0719">Serine esterase</keyword>
<keyword evidence="6" id="KW-0732">Signal</keyword>
<comment type="caution">
    <text evidence="7">The sequence shown here is derived from an EMBL/GenBank/DDBJ whole genome shotgun (WGS) entry which is preliminary data.</text>
</comment>
<accession>A0A2N6T759</accession>
<feature type="signal peptide" evidence="6">
    <location>
        <begin position="1"/>
        <end position="25"/>
    </location>
</feature>
<evidence type="ECO:0000256" key="4">
    <source>
        <dbReference type="ARBA" id="ARBA00023157"/>
    </source>
</evidence>
<evidence type="ECO:0000256" key="6">
    <source>
        <dbReference type="SAM" id="SignalP"/>
    </source>
</evidence>
<keyword evidence="4" id="KW-1015">Disulfide bond</keyword>
<evidence type="ECO:0000256" key="2">
    <source>
        <dbReference type="ARBA" id="ARBA00022487"/>
    </source>
</evidence>
<keyword evidence="8" id="KW-1185">Reference proteome</keyword>
<keyword evidence="3" id="KW-0378">Hydrolase</keyword>
<sequence length="450" mass="47128">MKKRSVITAFTTAITLIASTIPAMATEPSTAPSCPAVHIVVASGAHESTTADSPQDIRGFAHGVNFAAELQDAYPRSVTAWQLPYASTVTVLGSALDNRALTERDKGYLPYGASRAEGVRLTSKHMAEFVAQCPEAQFILAGYSQGASVIGDTVAAIGRGTVQGVSVDSILGTYLLADPGRSRATKEEVLLQDGTRGLRSATGEILVPVDQGTPPATYDGLTGPRSDGAFSPFSDRVMSFCHPLDPACATATNRLPQRLGQTLNQWEDTPDHTIAAKDALLTPKVLSALFLVSLPLLILTSLGFYSPIPGLIDSVSGITGLNATQSAALRALASEVTVVGRVAKTYDREQSSNTGPAITPPVPEVDKLSTDGGSSQASRLSSVAVSQGLKGSYHLRYFTKNTGNADGSTKDGAGPFTVGGKIVDKWIHDDMELRIVGALAAKEQPLLTHP</sequence>
<protein>
    <recommendedName>
        <fullName evidence="9">Cutinase</fullName>
    </recommendedName>
</protein>
<dbReference type="Proteomes" id="UP000235836">
    <property type="component" value="Unassembled WGS sequence"/>
</dbReference>
<dbReference type="PANTHER" id="PTHR33630:SF9">
    <property type="entry name" value="CUTINASE 4"/>
    <property type="match status" value="1"/>
</dbReference>
<evidence type="ECO:0000313" key="8">
    <source>
        <dbReference type="Proteomes" id="UP000235836"/>
    </source>
</evidence>
<dbReference type="EMBL" id="PNHG01000002">
    <property type="protein sequence ID" value="PMC65148.1"/>
    <property type="molecule type" value="Genomic_DNA"/>
</dbReference>
<evidence type="ECO:0000256" key="3">
    <source>
        <dbReference type="ARBA" id="ARBA00022801"/>
    </source>
</evidence>
<dbReference type="SUPFAM" id="SSF53474">
    <property type="entry name" value="alpha/beta-Hydrolases"/>
    <property type="match status" value="1"/>
</dbReference>
<evidence type="ECO:0000256" key="5">
    <source>
        <dbReference type="SAM" id="MobiDB-lite"/>
    </source>
</evidence>
<evidence type="ECO:0000256" key="1">
    <source>
        <dbReference type="ARBA" id="ARBA00007534"/>
    </source>
</evidence>
<name>A0A2N6T759_9CORY</name>
<gene>
    <name evidence="7" type="ORF">CJ203_01630</name>
</gene>
<proteinExistence type="inferred from homology"/>
<dbReference type="SMART" id="SM01110">
    <property type="entry name" value="Cutinase"/>
    <property type="match status" value="1"/>
</dbReference>
<evidence type="ECO:0000313" key="7">
    <source>
        <dbReference type="EMBL" id="PMC65148.1"/>
    </source>
</evidence>
<reference evidence="7 8" key="1">
    <citation type="submission" date="2017-09" db="EMBL/GenBank/DDBJ databases">
        <title>Bacterial strain isolated from the female urinary microbiota.</title>
        <authorList>
            <person name="Thomas-White K."/>
            <person name="Kumar N."/>
            <person name="Forster S."/>
            <person name="Putonti C."/>
            <person name="Lawley T."/>
            <person name="Wolfe A.J."/>
        </authorList>
    </citation>
    <scope>NUCLEOTIDE SEQUENCE [LARGE SCALE GENOMIC DNA]</scope>
    <source>
        <strain evidence="7 8">UMB0792</strain>
    </source>
</reference>
<evidence type="ECO:0008006" key="9">
    <source>
        <dbReference type="Google" id="ProtNLM"/>
    </source>
</evidence>
<organism evidence="7 8">
    <name type="scientific">Corynebacterium tuscaniense</name>
    <dbReference type="NCBI Taxonomy" id="302449"/>
    <lineage>
        <taxon>Bacteria</taxon>
        <taxon>Bacillati</taxon>
        <taxon>Actinomycetota</taxon>
        <taxon>Actinomycetes</taxon>
        <taxon>Mycobacteriales</taxon>
        <taxon>Corynebacteriaceae</taxon>
        <taxon>Corynebacterium</taxon>
    </lineage>
</organism>
<dbReference type="RefSeq" id="WP_102723310.1">
    <property type="nucleotide sequence ID" value="NZ_PNHG01000002.1"/>
</dbReference>
<dbReference type="PANTHER" id="PTHR33630">
    <property type="entry name" value="CUTINASE RV1984C-RELATED-RELATED"/>
    <property type="match status" value="1"/>
</dbReference>